<feature type="domain" description="B box-type" evidence="5">
    <location>
        <begin position="76"/>
        <end position="117"/>
    </location>
</feature>
<evidence type="ECO:0000313" key="7">
    <source>
        <dbReference type="Proteomes" id="UP000694554"/>
    </source>
</evidence>
<evidence type="ECO:0000256" key="4">
    <source>
        <dbReference type="SAM" id="MobiDB-lite"/>
    </source>
</evidence>
<dbReference type="InterPro" id="IPR000315">
    <property type="entry name" value="Znf_B-box"/>
</dbReference>
<reference evidence="6" key="3">
    <citation type="submission" date="2025-09" db="UniProtKB">
        <authorList>
            <consortium name="Ensembl"/>
        </authorList>
    </citation>
    <scope>IDENTIFICATION</scope>
</reference>
<protein>
    <recommendedName>
        <fullName evidence="5">B box-type domain-containing protein</fullName>
    </recommendedName>
</protein>
<reference evidence="6" key="2">
    <citation type="submission" date="2025-08" db="UniProtKB">
        <authorList>
            <consortium name="Ensembl"/>
        </authorList>
    </citation>
    <scope>IDENTIFICATION</scope>
</reference>
<evidence type="ECO:0000256" key="3">
    <source>
        <dbReference type="PROSITE-ProRule" id="PRU00024"/>
    </source>
</evidence>
<organism evidence="6 7">
    <name type="scientific">Phocoena sinus</name>
    <name type="common">Vaquita</name>
    <dbReference type="NCBI Taxonomy" id="42100"/>
    <lineage>
        <taxon>Eukaryota</taxon>
        <taxon>Metazoa</taxon>
        <taxon>Chordata</taxon>
        <taxon>Craniata</taxon>
        <taxon>Vertebrata</taxon>
        <taxon>Euteleostomi</taxon>
        <taxon>Mammalia</taxon>
        <taxon>Eutheria</taxon>
        <taxon>Laurasiatheria</taxon>
        <taxon>Artiodactyla</taxon>
        <taxon>Whippomorpha</taxon>
        <taxon>Cetacea</taxon>
        <taxon>Odontoceti</taxon>
        <taxon>Phocoenidae</taxon>
        <taxon>Phocoena</taxon>
    </lineage>
</organism>
<dbReference type="GeneTree" id="ENSGT00940000155329"/>
<dbReference type="InterPro" id="IPR050143">
    <property type="entry name" value="TRIM/RBCC"/>
</dbReference>
<evidence type="ECO:0000256" key="2">
    <source>
        <dbReference type="ARBA" id="ARBA00022833"/>
    </source>
</evidence>
<accession>A0A8C9BI24</accession>
<keyword evidence="7" id="KW-1185">Reference proteome</keyword>
<evidence type="ECO:0000313" key="6">
    <source>
        <dbReference type="Ensembl" id="ENSPSNP00000007388.1"/>
    </source>
</evidence>
<keyword evidence="1 3" id="KW-0863">Zinc-finger</keyword>
<evidence type="ECO:0000259" key="5">
    <source>
        <dbReference type="PROSITE" id="PS50119"/>
    </source>
</evidence>
<dbReference type="GO" id="GO:0008270">
    <property type="term" value="F:zinc ion binding"/>
    <property type="evidence" value="ECO:0007669"/>
    <property type="project" value="UniProtKB-KW"/>
</dbReference>
<dbReference type="Pfam" id="PF00643">
    <property type="entry name" value="zf-B_box"/>
    <property type="match status" value="1"/>
</dbReference>
<dbReference type="AlphaFoldDB" id="A0A8C9BI24"/>
<dbReference type="Ensembl" id="ENSPSNT00000008396.1">
    <property type="protein sequence ID" value="ENSPSNP00000007388.1"/>
    <property type="gene ID" value="ENSPSNG00000005484.1"/>
</dbReference>
<dbReference type="SUPFAM" id="SSF57845">
    <property type="entry name" value="B-box zinc-binding domain"/>
    <property type="match status" value="1"/>
</dbReference>
<dbReference type="SMART" id="SM00336">
    <property type="entry name" value="BBOX"/>
    <property type="match status" value="1"/>
</dbReference>
<evidence type="ECO:0000256" key="1">
    <source>
        <dbReference type="ARBA" id="ARBA00022771"/>
    </source>
</evidence>
<keyword evidence="1 3" id="KW-0479">Metal-binding</keyword>
<dbReference type="Proteomes" id="UP000694554">
    <property type="component" value="Chromosome 5"/>
</dbReference>
<sequence length="219" mass="25141">MALASSLAQLQAEASCPICLDYLRDACWEGLHDIFPCRVCLQPCPDKGFGRNTQLCPMIDFVRQLPSTEEKRKWQKEKPLCEKHRHVLSLFCEKDLELLCLQCRVSSDHSDHPLAPMEQAAACHRRRIKVHIEPLKKQLEDAEKSLEMQASKSFELVRKVNNQRRELQCVCSIFSLCSGIILVINKKKKKQKKSYFLGEAGHNLHPPRSNRSKEVTDCS</sequence>
<name>A0A8C9BI24_PHOSS</name>
<dbReference type="PROSITE" id="PS50119">
    <property type="entry name" value="ZF_BBOX"/>
    <property type="match status" value="1"/>
</dbReference>
<keyword evidence="2" id="KW-0862">Zinc</keyword>
<proteinExistence type="predicted"/>
<feature type="region of interest" description="Disordered" evidence="4">
    <location>
        <begin position="199"/>
        <end position="219"/>
    </location>
</feature>
<dbReference type="Gene3D" id="3.30.160.60">
    <property type="entry name" value="Classic Zinc Finger"/>
    <property type="match status" value="1"/>
</dbReference>
<reference evidence="6" key="1">
    <citation type="submission" date="2019-08" db="EMBL/GenBank/DDBJ databases">
        <title>Phocoena sinus (Vaquita) genome, mPhoSin1, primary haplotype.</title>
        <authorList>
            <person name="Morin P."/>
            <person name="Mountcastle J."/>
            <person name="Fungtammasan C."/>
            <person name="Rhie A."/>
            <person name="Rojas-Bracho L."/>
            <person name="Smith C.R."/>
            <person name="Taylor B.L."/>
            <person name="Gulland F.M.D."/>
            <person name="Musser W."/>
            <person name="Houck M."/>
            <person name="Haase B."/>
            <person name="Paez S."/>
            <person name="Howe K."/>
            <person name="Torrance J."/>
            <person name="Formenti G."/>
            <person name="Phillippy A."/>
            <person name="Ryder O."/>
            <person name="Jarvis E.D."/>
            <person name="Fedrigo O."/>
        </authorList>
    </citation>
    <scope>NUCLEOTIDE SEQUENCE [LARGE SCALE GENOMIC DNA]</scope>
</reference>
<dbReference type="PANTHER" id="PTHR24103">
    <property type="entry name" value="E3 UBIQUITIN-PROTEIN LIGASE TRIM"/>
    <property type="match status" value="1"/>
</dbReference>